<reference evidence="2" key="1">
    <citation type="journal article" date="2014" name="Int. J. Syst. Evol. Microbiol.">
        <title>Complete genome sequence of Corynebacterium casei LMG S-19264T (=DSM 44701T), isolated from a smear-ripened cheese.</title>
        <authorList>
            <consortium name="US DOE Joint Genome Institute (JGI-PGF)"/>
            <person name="Walter F."/>
            <person name="Albersmeier A."/>
            <person name="Kalinowski J."/>
            <person name="Ruckert C."/>
        </authorList>
    </citation>
    <scope>NUCLEOTIDE SEQUENCE</scope>
    <source>
        <strain evidence="2">CGMCC 4.7299</strain>
    </source>
</reference>
<protein>
    <submittedName>
        <fullName evidence="2">Uncharacterized protein</fullName>
    </submittedName>
</protein>
<feature type="compositionally biased region" description="Gly residues" evidence="1">
    <location>
        <begin position="1"/>
        <end position="11"/>
    </location>
</feature>
<proteinExistence type="predicted"/>
<dbReference type="Proteomes" id="UP000656042">
    <property type="component" value="Unassembled WGS sequence"/>
</dbReference>
<evidence type="ECO:0000256" key="1">
    <source>
        <dbReference type="SAM" id="MobiDB-lite"/>
    </source>
</evidence>
<dbReference type="AlphaFoldDB" id="A0A8J3FSS5"/>
<accession>A0A8J3FSS5</accession>
<gene>
    <name evidence="2" type="ORF">GCM10012284_58750</name>
</gene>
<dbReference type="EMBL" id="BMMX01000051">
    <property type="protein sequence ID" value="GGL16417.1"/>
    <property type="molecule type" value="Genomic_DNA"/>
</dbReference>
<organism evidence="2 3">
    <name type="scientific">Mangrovihabitans endophyticus</name>
    <dbReference type="NCBI Taxonomy" id="1751298"/>
    <lineage>
        <taxon>Bacteria</taxon>
        <taxon>Bacillati</taxon>
        <taxon>Actinomycetota</taxon>
        <taxon>Actinomycetes</taxon>
        <taxon>Micromonosporales</taxon>
        <taxon>Micromonosporaceae</taxon>
        <taxon>Mangrovihabitans</taxon>
    </lineage>
</organism>
<reference evidence="2" key="2">
    <citation type="submission" date="2020-09" db="EMBL/GenBank/DDBJ databases">
        <authorList>
            <person name="Sun Q."/>
            <person name="Zhou Y."/>
        </authorList>
    </citation>
    <scope>NUCLEOTIDE SEQUENCE</scope>
    <source>
        <strain evidence="2">CGMCC 4.7299</strain>
    </source>
</reference>
<evidence type="ECO:0000313" key="2">
    <source>
        <dbReference type="EMBL" id="GGL16417.1"/>
    </source>
</evidence>
<sequence length="113" mass="12256">MGGPVMGGRGSAGRPLPRPAGERIRAAYQHLAARPGELVSLARLRDELPDLSRADLDAVLLDMDRRRELQLEPDPHRLALTQRAKDAAIRLGGEDMHLFTITGPPPDTPPDAP</sequence>
<feature type="region of interest" description="Disordered" evidence="1">
    <location>
        <begin position="1"/>
        <end position="20"/>
    </location>
</feature>
<keyword evidence="3" id="KW-1185">Reference proteome</keyword>
<evidence type="ECO:0000313" key="3">
    <source>
        <dbReference type="Proteomes" id="UP000656042"/>
    </source>
</evidence>
<name>A0A8J3FSS5_9ACTN</name>
<comment type="caution">
    <text evidence="2">The sequence shown here is derived from an EMBL/GenBank/DDBJ whole genome shotgun (WGS) entry which is preliminary data.</text>
</comment>
<dbReference type="RefSeq" id="WP_189082584.1">
    <property type="nucleotide sequence ID" value="NZ_BMMX01000051.1"/>
</dbReference>